<reference evidence="2 3" key="1">
    <citation type="submission" date="2014-06" db="EMBL/GenBank/DDBJ databases">
        <authorList>
            <person name="Urmite Genomes Urmite Genomes"/>
        </authorList>
    </citation>
    <scope>NUCLEOTIDE SEQUENCE [LARGE SCALE GENOMIC DNA]</scope>
</reference>
<protein>
    <submittedName>
        <fullName evidence="2">Uncharacterized protein</fullName>
    </submittedName>
</protein>
<evidence type="ECO:0000256" key="1">
    <source>
        <dbReference type="SAM" id="MobiDB-lite"/>
    </source>
</evidence>
<dbReference type="AlphaFoldDB" id="A0A078KRS3"/>
<gene>
    <name evidence="2" type="ORF">BN59_01412</name>
</gene>
<dbReference type="STRING" id="1034943.BN59_01412"/>
<dbReference type="EMBL" id="CCSB01000001">
    <property type="protein sequence ID" value="CDZ77130.1"/>
    <property type="molecule type" value="Genomic_DNA"/>
</dbReference>
<dbReference type="Proteomes" id="UP000044071">
    <property type="component" value="Unassembled WGS sequence"/>
</dbReference>
<evidence type="ECO:0000313" key="3">
    <source>
        <dbReference type="Proteomes" id="UP000044071"/>
    </source>
</evidence>
<sequence length="69" mass="7668">MFKNKCKTESRAELIENSASEEETRTNKKPGFFNRVSITLGGNKDHNLTKEEKAAKVSRIDGALKSLGL</sequence>
<organism evidence="2 3">
    <name type="scientific">Legionella massiliensis</name>
    <dbReference type="NCBI Taxonomy" id="1034943"/>
    <lineage>
        <taxon>Bacteria</taxon>
        <taxon>Pseudomonadati</taxon>
        <taxon>Pseudomonadota</taxon>
        <taxon>Gammaproteobacteria</taxon>
        <taxon>Legionellales</taxon>
        <taxon>Legionellaceae</taxon>
        <taxon>Legionella</taxon>
    </lineage>
</organism>
<keyword evidence="3" id="KW-1185">Reference proteome</keyword>
<dbReference type="RefSeq" id="WP_043873530.1">
    <property type="nucleotide sequence ID" value="NZ_CCVW01000001.1"/>
</dbReference>
<name>A0A078KRS3_9GAMM</name>
<proteinExistence type="predicted"/>
<accession>A0A078KRS3</accession>
<feature type="region of interest" description="Disordered" evidence="1">
    <location>
        <begin position="1"/>
        <end position="28"/>
    </location>
</feature>
<evidence type="ECO:0000313" key="2">
    <source>
        <dbReference type="EMBL" id="CDZ77130.1"/>
    </source>
</evidence>
<feature type="compositionally biased region" description="Basic and acidic residues" evidence="1">
    <location>
        <begin position="1"/>
        <end position="14"/>
    </location>
</feature>